<dbReference type="RefSeq" id="WP_171197814.1">
    <property type="nucleotide sequence ID" value="NZ_JABEND010000001.1"/>
</dbReference>
<accession>A0A849A2R6</accession>
<dbReference type="EMBL" id="JABEND010000001">
    <property type="protein sequence ID" value="NNG34367.1"/>
    <property type="molecule type" value="Genomic_DNA"/>
</dbReference>
<dbReference type="Proteomes" id="UP000562984">
    <property type="component" value="Unassembled WGS sequence"/>
</dbReference>
<evidence type="ECO:0000256" key="1">
    <source>
        <dbReference type="SAM" id="MobiDB-lite"/>
    </source>
</evidence>
<evidence type="ECO:0000313" key="2">
    <source>
        <dbReference type="EMBL" id="NNG34367.1"/>
    </source>
</evidence>
<evidence type="ECO:0008006" key="4">
    <source>
        <dbReference type="Google" id="ProtNLM"/>
    </source>
</evidence>
<reference evidence="2 3" key="1">
    <citation type="submission" date="2020-05" db="EMBL/GenBank/DDBJ databases">
        <title>Nakamurella sp. DB0629 isolated from air conditioner.</title>
        <authorList>
            <person name="Kim D.H."/>
            <person name="Kim D.-U."/>
        </authorList>
    </citation>
    <scope>NUCLEOTIDE SEQUENCE [LARGE SCALE GENOMIC DNA]</scope>
    <source>
        <strain evidence="2 3">DB0629</strain>
    </source>
</reference>
<dbReference type="AlphaFoldDB" id="A0A849A2R6"/>
<dbReference type="Pfam" id="PF18963">
    <property type="entry name" value="DUF5703"/>
    <property type="match status" value="1"/>
</dbReference>
<organism evidence="2 3">
    <name type="scientific">Nakamurella aerolata</name>
    <dbReference type="NCBI Taxonomy" id="1656892"/>
    <lineage>
        <taxon>Bacteria</taxon>
        <taxon>Bacillati</taxon>
        <taxon>Actinomycetota</taxon>
        <taxon>Actinomycetes</taxon>
        <taxon>Nakamurellales</taxon>
        <taxon>Nakamurellaceae</taxon>
        <taxon>Nakamurella</taxon>
    </lineage>
</organism>
<feature type="region of interest" description="Disordered" evidence="1">
    <location>
        <begin position="1"/>
        <end position="30"/>
    </location>
</feature>
<dbReference type="InterPro" id="IPR043758">
    <property type="entry name" value="DUF5703"/>
</dbReference>
<feature type="compositionally biased region" description="Low complexity" evidence="1">
    <location>
        <begin position="1"/>
        <end position="20"/>
    </location>
</feature>
<protein>
    <recommendedName>
        <fullName evidence="4">Dihydroorotate dehydrogenase</fullName>
    </recommendedName>
</protein>
<comment type="caution">
    <text evidence="2">The sequence shown here is derived from an EMBL/GenBank/DDBJ whole genome shotgun (WGS) entry which is preliminary data.</text>
</comment>
<proteinExistence type="predicted"/>
<gene>
    <name evidence="2" type="ORF">HKD39_01255</name>
</gene>
<sequence>MNAPNDSGTSAAGSPGSGPDPADDDRYEYAPLRLDAGMSRSAASTMLALQAEFAGWELARVLKYADGSRRVWLRRKRPRGLVPGLTA</sequence>
<name>A0A849A2R6_9ACTN</name>
<evidence type="ECO:0000313" key="3">
    <source>
        <dbReference type="Proteomes" id="UP000562984"/>
    </source>
</evidence>
<keyword evidence="3" id="KW-1185">Reference proteome</keyword>